<name>A0A914DIW2_9BILA</name>
<proteinExistence type="predicted"/>
<evidence type="ECO:0000313" key="3">
    <source>
        <dbReference type="WBParaSite" id="ACRNAN_scaffold2869.g16183.t1"/>
    </source>
</evidence>
<dbReference type="PROSITE" id="PS50802">
    <property type="entry name" value="OTU"/>
    <property type="match status" value="1"/>
</dbReference>
<dbReference type="PANTHER" id="PTHR12419">
    <property type="entry name" value="OTU DOMAIN CONTAINING PROTEIN"/>
    <property type="match status" value="1"/>
</dbReference>
<dbReference type="Gene3D" id="3.90.70.80">
    <property type="match status" value="1"/>
</dbReference>
<dbReference type="AlphaFoldDB" id="A0A914DIW2"/>
<feature type="domain" description="OTU" evidence="1">
    <location>
        <begin position="250"/>
        <end position="385"/>
    </location>
</feature>
<dbReference type="InterPro" id="IPR050704">
    <property type="entry name" value="Peptidase_C85-like"/>
</dbReference>
<keyword evidence="2" id="KW-1185">Reference proteome</keyword>
<dbReference type="Pfam" id="PF02338">
    <property type="entry name" value="OTU"/>
    <property type="match status" value="1"/>
</dbReference>
<dbReference type="SUPFAM" id="SSF54001">
    <property type="entry name" value="Cysteine proteinases"/>
    <property type="match status" value="1"/>
</dbReference>
<dbReference type="GO" id="GO:0004843">
    <property type="term" value="F:cysteine-type deubiquitinase activity"/>
    <property type="evidence" value="ECO:0007669"/>
    <property type="project" value="TreeGrafter"/>
</dbReference>
<evidence type="ECO:0000313" key="2">
    <source>
        <dbReference type="Proteomes" id="UP000887540"/>
    </source>
</evidence>
<organism evidence="2 3">
    <name type="scientific">Acrobeloides nanus</name>
    <dbReference type="NCBI Taxonomy" id="290746"/>
    <lineage>
        <taxon>Eukaryota</taxon>
        <taxon>Metazoa</taxon>
        <taxon>Ecdysozoa</taxon>
        <taxon>Nematoda</taxon>
        <taxon>Chromadorea</taxon>
        <taxon>Rhabditida</taxon>
        <taxon>Tylenchina</taxon>
        <taxon>Cephalobomorpha</taxon>
        <taxon>Cephaloboidea</taxon>
        <taxon>Cephalobidae</taxon>
        <taxon>Acrobeloides</taxon>
    </lineage>
</organism>
<accession>A0A914DIW2</accession>
<reference evidence="3" key="1">
    <citation type="submission" date="2022-11" db="UniProtKB">
        <authorList>
            <consortium name="WormBaseParasite"/>
        </authorList>
    </citation>
    <scope>IDENTIFICATION</scope>
</reference>
<dbReference type="CDD" id="cd22755">
    <property type="entry name" value="OTU_CeDUB-like"/>
    <property type="match status" value="1"/>
</dbReference>
<dbReference type="GO" id="GO:0016579">
    <property type="term" value="P:protein deubiquitination"/>
    <property type="evidence" value="ECO:0007669"/>
    <property type="project" value="TreeGrafter"/>
</dbReference>
<dbReference type="WBParaSite" id="ACRNAN_scaffold2869.g16183.t1">
    <property type="protein sequence ID" value="ACRNAN_scaffold2869.g16183.t1"/>
    <property type="gene ID" value="ACRNAN_scaffold2869.g16183"/>
</dbReference>
<dbReference type="PANTHER" id="PTHR12419:SF7">
    <property type="entry name" value="OTU DOMAIN-CONTAINING PROTEIN 3"/>
    <property type="match status" value="1"/>
</dbReference>
<dbReference type="InterPro" id="IPR038765">
    <property type="entry name" value="Papain-like_cys_pep_sf"/>
</dbReference>
<dbReference type="InterPro" id="IPR003323">
    <property type="entry name" value="OTU_dom"/>
</dbReference>
<dbReference type="Proteomes" id="UP000887540">
    <property type="component" value="Unplaced"/>
</dbReference>
<evidence type="ECO:0000259" key="1">
    <source>
        <dbReference type="PROSITE" id="PS50802"/>
    </source>
</evidence>
<sequence>MKDGETSPILSKSLVYWKYAFFQHNELVPEAVWKLIEEEENGGSKTTSSIPDSVVISYKVLGLIEKSKLVDIAQSPQPMDCFEFIDWHMEKFKGKQRKKNQIEYKSEAILKQSKSVCRKPRGRHIKTEYSYQEEVKKINSTLKDSKSTIVSGNPSTDYSSLLTNIHETEKDLSTKFEQLKSWANDSSDSSDDDFILLPQPNFSKNPIRLEFEPPSIEWRQEKCRELNLSPFEPATIFGPSYVVPWNMPPKRIQKIKGDGNCLFRALVYFLTGHDSDILHVRMRYLICKYMEDHRDDPAILSWVQKYANNVMEYLDAGMRIPGKWGTEVEIQVFARMLNCIVAVWNPGYFANEDQIRWNRYNFYAMEYQPTLFLIFEKSHFNVCLM</sequence>
<protein>
    <submittedName>
        <fullName evidence="3">OTU domain-containing protein</fullName>
    </submittedName>
</protein>